<proteinExistence type="predicted"/>
<dbReference type="Proteomes" id="UP001162992">
    <property type="component" value="Chromosome 2"/>
</dbReference>
<reference evidence="2" key="1">
    <citation type="journal article" date="2024" name="Proc. Natl. Acad. Sci. U.S.A.">
        <title>Extraordinary preservation of gene collinearity over three hundred million years revealed in homosporous lycophytes.</title>
        <authorList>
            <person name="Li C."/>
            <person name="Wickell D."/>
            <person name="Kuo L.Y."/>
            <person name="Chen X."/>
            <person name="Nie B."/>
            <person name="Liao X."/>
            <person name="Peng D."/>
            <person name="Ji J."/>
            <person name="Jenkins J."/>
            <person name="Williams M."/>
            <person name="Shu S."/>
            <person name="Plott C."/>
            <person name="Barry K."/>
            <person name="Rajasekar S."/>
            <person name="Grimwood J."/>
            <person name="Han X."/>
            <person name="Sun S."/>
            <person name="Hou Z."/>
            <person name="He W."/>
            <person name="Dai G."/>
            <person name="Sun C."/>
            <person name="Schmutz J."/>
            <person name="Leebens-Mack J.H."/>
            <person name="Li F.W."/>
            <person name="Wang L."/>
        </authorList>
    </citation>
    <scope>NUCLEOTIDE SEQUENCE [LARGE SCALE GENOMIC DNA]</scope>
    <source>
        <strain evidence="2">cv. PW_Plant_1</strain>
    </source>
</reference>
<name>A0ACC2EIR0_DIPCM</name>
<evidence type="ECO:0000313" key="2">
    <source>
        <dbReference type="Proteomes" id="UP001162992"/>
    </source>
</evidence>
<organism evidence="1 2">
    <name type="scientific">Diphasiastrum complanatum</name>
    <name type="common">Issler's clubmoss</name>
    <name type="synonym">Lycopodium complanatum</name>
    <dbReference type="NCBI Taxonomy" id="34168"/>
    <lineage>
        <taxon>Eukaryota</taxon>
        <taxon>Viridiplantae</taxon>
        <taxon>Streptophyta</taxon>
        <taxon>Embryophyta</taxon>
        <taxon>Tracheophyta</taxon>
        <taxon>Lycopodiopsida</taxon>
        <taxon>Lycopodiales</taxon>
        <taxon>Lycopodiaceae</taxon>
        <taxon>Lycopodioideae</taxon>
        <taxon>Diphasiastrum</taxon>
    </lineage>
</organism>
<dbReference type="EMBL" id="CM055093">
    <property type="protein sequence ID" value="KAJ7566370.1"/>
    <property type="molecule type" value="Genomic_DNA"/>
</dbReference>
<accession>A0ACC2EIR0</accession>
<gene>
    <name evidence="1" type="ORF">O6H91_02G099600</name>
</gene>
<sequence>MEVIPGITSLFNSTTLLHAPAPARSSHHQVSRHIISSSRWESSSKSFNHLRCNRADASQTSAETKVFHIEATTETQLSAKEIFESFLRARQYEGDFISKASDVLWTNETLKADEDKLREVREKLEKYEKVQAESDDEGGFLKLTDARIWSLGGNSPPKNVTCSPREKVASGEDRRMRSLLEYEALKRELSLVTVAVGSACTTYCVLVLSLEAAVSYGIGSLLSLLYLQLLYNHADKVSKDNIAEVFLRRKRKKIGIRSEDVQEFFERTAQGMTLSLSSPRLVFPGVLFALWSFSKHVAVEFTIPYHLQLAPMFLGFFAYKAAALIQAYRDNKDLLMNFDKEEDSDFA</sequence>
<keyword evidence="2" id="KW-1185">Reference proteome</keyword>
<protein>
    <submittedName>
        <fullName evidence="1">Uncharacterized protein</fullName>
    </submittedName>
</protein>
<evidence type="ECO:0000313" key="1">
    <source>
        <dbReference type="EMBL" id="KAJ7566370.1"/>
    </source>
</evidence>
<comment type="caution">
    <text evidence="1">The sequence shown here is derived from an EMBL/GenBank/DDBJ whole genome shotgun (WGS) entry which is preliminary data.</text>
</comment>